<dbReference type="RefSeq" id="WP_136898438.1">
    <property type="nucleotide sequence ID" value="NZ_SWJE01000019.1"/>
</dbReference>
<sequence>MTADTAWKKLAEFIAADAGKPVIGQLVLTRDTDLYHDLDLNPSHIERLMTEWATKFNVDMAAFDINYYYPSAKLGIGSFLAAVAKSPFSAAARETLGGRSLTLGMLEDAMQKGRWSI</sequence>
<dbReference type="Proteomes" id="UP000305539">
    <property type="component" value="Unassembled WGS sequence"/>
</dbReference>
<dbReference type="EMBL" id="SWJE01000019">
    <property type="protein sequence ID" value="TKC81276.1"/>
    <property type="molecule type" value="Genomic_DNA"/>
</dbReference>
<proteinExistence type="predicted"/>
<comment type="caution">
    <text evidence="1">The sequence shown here is derived from an EMBL/GenBank/DDBJ whole genome shotgun (WGS) entry which is preliminary data.</text>
</comment>
<evidence type="ECO:0000313" key="1">
    <source>
        <dbReference type="EMBL" id="TKC81276.1"/>
    </source>
</evidence>
<dbReference type="OrthoDB" id="9018682at2"/>
<keyword evidence="2" id="KW-1185">Reference proteome</keyword>
<evidence type="ECO:0000313" key="2">
    <source>
        <dbReference type="Proteomes" id="UP000305539"/>
    </source>
</evidence>
<organism evidence="1 2">
    <name type="scientific">Trinickia terrae</name>
    <dbReference type="NCBI Taxonomy" id="2571161"/>
    <lineage>
        <taxon>Bacteria</taxon>
        <taxon>Pseudomonadati</taxon>
        <taxon>Pseudomonadota</taxon>
        <taxon>Betaproteobacteria</taxon>
        <taxon>Burkholderiales</taxon>
        <taxon>Burkholderiaceae</taxon>
        <taxon>Trinickia</taxon>
    </lineage>
</organism>
<protein>
    <submittedName>
        <fullName evidence="1">DUF1493 family protein</fullName>
    </submittedName>
</protein>
<name>A0A4U1HQX8_9BURK</name>
<dbReference type="InterPro" id="IPR010862">
    <property type="entry name" value="DUF1493"/>
</dbReference>
<reference evidence="1 2" key="1">
    <citation type="submission" date="2019-04" db="EMBL/GenBank/DDBJ databases">
        <title>Trinickia sp. 7GSK02, isolated from subtropical forest soil.</title>
        <authorList>
            <person name="Gao Z.-H."/>
            <person name="Qiu L.-H."/>
        </authorList>
    </citation>
    <scope>NUCLEOTIDE SEQUENCE [LARGE SCALE GENOMIC DNA]</scope>
    <source>
        <strain evidence="1 2">7GSK02</strain>
    </source>
</reference>
<dbReference type="AlphaFoldDB" id="A0A4U1HQX8"/>
<dbReference type="Pfam" id="PF07377">
    <property type="entry name" value="DUF1493"/>
    <property type="match status" value="1"/>
</dbReference>
<gene>
    <name evidence="1" type="ORF">FAZ69_28505</name>
</gene>
<accession>A0A4U1HQX8</accession>